<keyword evidence="3" id="KW-1185">Reference proteome</keyword>
<organism evidence="2 3">
    <name type="scientific">Wickerhamomyces pijperi</name>
    <name type="common">Yeast</name>
    <name type="synonym">Pichia pijperi</name>
    <dbReference type="NCBI Taxonomy" id="599730"/>
    <lineage>
        <taxon>Eukaryota</taxon>
        <taxon>Fungi</taxon>
        <taxon>Dikarya</taxon>
        <taxon>Ascomycota</taxon>
        <taxon>Saccharomycotina</taxon>
        <taxon>Saccharomycetes</taxon>
        <taxon>Phaffomycetales</taxon>
        <taxon>Wickerhamomycetaceae</taxon>
        <taxon>Wickerhamomyces</taxon>
    </lineage>
</organism>
<evidence type="ECO:0000256" key="1">
    <source>
        <dbReference type="SAM" id="Phobius"/>
    </source>
</evidence>
<dbReference type="Proteomes" id="UP000774326">
    <property type="component" value="Unassembled WGS sequence"/>
</dbReference>
<reference evidence="2" key="2">
    <citation type="submission" date="2021-01" db="EMBL/GenBank/DDBJ databases">
        <authorList>
            <person name="Schikora-Tamarit M.A."/>
        </authorList>
    </citation>
    <scope>NUCLEOTIDE SEQUENCE</scope>
    <source>
        <strain evidence="2">CBS2887</strain>
    </source>
</reference>
<evidence type="ECO:0000313" key="3">
    <source>
        <dbReference type="Proteomes" id="UP000774326"/>
    </source>
</evidence>
<comment type="caution">
    <text evidence="2">The sequence shown here is derived from an EMBL/GenBank/DDBJ whole genome shotgun (WGS) entry which is preliminary data.</text>
</comment>
<accession>A0A9P8TKF4</accession>
<name>A0A9P8TKF4_WICPI</name>
<gene>
    <name evidence="2" type="ORF">WICPIJ_006187</name>
</gene>
<keyword evidence="1" id="KW-0472">Membrane</keyword>
<protein>
    <submittedName>
        <fullName evidence="2">Uncharacterized protein</fullName>
    </submittedName>
</protein>
<reference evidence="2" key="1">
    <citation type="journal article" date="2021" name="Open Biol.">
        <title>Shared evolutionary footprints suggest mitochondrial oxidative damage underlies multiple complex I losses in fungi.</title>
        <authorList>
            <person name="Schikora-Tamarit M.A."/>
            <person name="Marcet-Houben M."/>
            <person name="Nosek J."/>
            <person name="Gabaldon T."/>
        </authorList>
    </citation>
    <scope>NUCLEOTIDE SEQUENCE</scope>
    <source>
        <strain evidence="2">CBS2887</strain>
    </source>
</reference>
<keyword evidence="1" id="KW-0812">Transmembrane</keyword>
<dbReference type="AlphaFoldDB" id="A0A9P8TKF4"/>
<evidence type="ECO:0000313" key="2">
    <source>
        <dbReference type="EMBL" id="KAH3682848.1"/>
    </source>
</evidence>
<proteinExistence type="predicted"/>
<sequence>MNPNEVNRSSHATLTTLEILATLENLKPFFDSPDLVPLLKTQPDLTATSTMVSSCKDSMLVKRYTGEMELMPKRPLAGLPQIKMLLTGSLVKIMEWFFDILKSLIRGLTKRSASEISISLILKFGISIFTGYFSLSTLSPVPKLLFTLTPNE</sequence>
<feature type="transmembrane region" description="Helical" evidence="1">
    <location>
        <begin position="116"/>
        <end position="135"/>
    </location>
</feature>
<keyword evidence="1" id="KW-1133">Transmembrane helix</keyword>
<dbReference type="EMBL" id="JAEUBG010003391">
    <property type="protein sequence ID" value="KAH3682848.1"/>
    <property type="molecule type" value="Genomic_DNA"/>
</dbReference>